<evidence type="ECO:0000313" key="4">
    <source>
        <dbReference type="Proteomes" id="UP000515151"/>
    </source>
</evidence>
<dbReference type="Pfam" id="PF26576">
    <property type="entry name" value="IBH1_N"/>
    <property type="match status" value="1"/>
</dbReference>
<evidence type="ECO:0000256" key="2">
    <source>
        <dbReference type="ARBA" id="ARBA00023163"/>
    </source>
</evidence>
<name>A0A6P8CDS1_PUNGR</name>
<evidence type="ECO:0000259" key="3">
    <source>
        <dbReference type="Pfam" id="PF26576"/>
    </source>
</evidence>
<sequence>MTASRREIITSSSSPPLRTRFALRFLKNLMKIKKSTPLGHSSSLPSSSSLEIRRRTQLIKLAAYSSMARAVGSRRVWSRALILKLSAGKRIGHRSSISLSARSSLRCLGMKRKRSKTVTKRFAAKKRQLEGPCPGVVELQRLVPGGESMDLCGLLEETAHFVQCLETQVRVMRSIADQLP</sequence>
<protein>
    <submittedName>
        <fullName evidence="5">Transcription factor IBH1-like</fullName>
    </submittedName>
</protein>
<accession>A0A6P8CDS1</accession>
<organism evidence="4 5">
    <name type="scientific">Punica granatum</name>
    <name type="common">Pomegranate</name>
    <dbReference type="NCBI Taxonomy" id="22663"/>
    <lineage>
        <taxon>Eukaryota</taxon>
        <taxon>Viridiplantae</taxon>
        <taxon>Streptophyta</taxon>
        <taxon>Embryophyta</taxon>
        <taxon>Tracheophyta</taxon>
        <taxon>Spermatophyta</taxon>
        <taxon>Magnoliopsida</taxon>
        <taxon>eudicotyledons</taxon>
        <taxon>Gunneridae</taxon>
        <taxon>Pentapetalae</taxon>
        <taxon>rosids</taxon>
        <taxon>malvids</taxon>
        <taxon>Myrtales</taxon>
        <taxon>Lythraceae</taxon>
        <taxon>Punica</taxon>
    </lineage>
</organism>
<dbReference type="GO" id="GO:0006355">
    <property type="term" value="P:regulation of DNA-templated transcription"/>
    <property type="evidence" value="ECO:0007669"/>
    <property type="project" value="InterPro"/>
</dbReference>
<keyword evidence="1" id="KW-0805">Transcription regulation</keyword>
<dbReference type="OrthoDB" id="786845at2759"/>
<reference evidence="5" key="2">
    <citation type="submission" date="2025-08" db="UniProtKB">
        <authorList>
            <consortium name="RefSeq"/>
        </authorList>
    </citation>
    <scope>IDENTIFICATION</scope>
    <source>
        <tissue evidence="5">Leaf</tissue>
    </source>
</reference>
<dbReference type="InterPro" id="IPR059002">
    <property type="entry name" value="IBH1_N"/>
</dbReference>
<evidence type="ECO:0000313" key="5">
    <source>
        <dbReference type="RefSeq" id="XP_031379078.1"/>
    </source>
</evidence>
<dbReference type="GeneID" id="116194406"/>
<keyword evidence="4" id="KW-1185">Reference proteome</keyword>
<dbReference type="InterPro" id="IPR044660">
    <property type="entry name" value="IBH1-like"/>
</dbReference>
<dbReference type="PANTHER" id="PTHR33124:SF109">
    <property type="entry name" value="TRANSCRIPTION FACTOR IBH1"/>
    <property type="match status" value="1"/>
</dbReference>
<dbReference type="RefSeq" id="XP_031379078.1">
    <property type="nucleotide sequence ID" value="XM_031523218.1"/>
</dbReference>
<evidence type="ECO:0000256" key="1">
    <source>
        <dbReference type="ARBA" id="ARBA00023015"/>
    </source>
</evidence>
<dbReference type="PANTHER" id="PTHR33124">
    <property type="entry name" value="TRANSCRIPTION FACTOR IBH1-LIKE 1"/>
    <property type="match status" value="1"/>
</dbReference>
<gene>
    <name evidence="5" type="primary">LOC116194406</name>
</gene>
<dbReference type="Proteomes" id="UP000515151">
    <property type="component" value="Chromosome 2"/>
</dbReference>
<reference evidence="4" key="1">
    <citation type="journal article" date="2020" name="Plant Biotechnol. J.">
        <title>The pomegranate (Punica granatum L.) draft genome dissects genetic divergence between soft- and hard-seeded cultivars.</title>
        <authorList>
            <person name="Luo X."/>
            <person name="Li H."/>
            <person name="Wu Z."/>
            <person name="Yao W."/>
            <person name="Zhao P."/>
            <person name="Cao D."/>
            <person name="Yu H."/>
            <person name="Li K."/>
            <person name="Poudel K."/>
            <person name="Zhao D."/>
            <person name="Zhang F."/>
            <person name="Xia X."/>
            <person name="Chen L."/>
            <person name="Wang Q."/>
            <person name="Jing D."/>
            <person name="Cao S."/>
        </authorList>
    </citation>
    <scope>NUCLEOTIDE SEQUENCE [LARGE SCALE GENOMIC DNA]</scope>
    <source>
        <strain evidence="4">cv. Tunisia</strain>
    </source>
</reference>
<keyword evidence="2" id="KW-0804">Transcription</keyword>
<dbReference type="AlphaFoldDB" id="A0A6P8CDS1"/>
<feature type="domain" description="IBH1-like N-terminal" evidence="3">
    <location>
        <begin position="19"/>
        <end position="87"/>
    </location>
</feature>
<proteinExistence type="predicted"/>